<keyword evidence="2" id="KW-0418">Kinase</keyword>
<keyword evidence="1" id="KW-0808">Transferase</keyword>
<dbReference type="Gene3D" id="3.30.565.10">
    <property type="entry name" value="Histidine kinase-like ATPase, C-terminal domain"/>
    <property type="match status" value="1"/>
</dbReference>
<keyword evidence="4" id="KW-0472">Membrane</keyword>
<dbReference type="GO" id="GO:0016301">
    <property type="term" value="F:kinase activity"/>
    <property type="evidence" value="ECO:0007669"/>
    <property type="project" value="UniProtKB-KW"/>
</dbReference>
<dbReference type="PANTHER" id="PTHR24421">
    <property type="entry name" value="NITRATE/NITRITE SENSOR PROTEIN NARX-RELATED"/>
    <property type="match status" value="1"/>
</dbReference>
<evidence type="ECO:0000256" key="4">
    <source>
        <dbReference type="SAM" id="Phobius"/>
    </source>
</evidence>
<dbReference type="Gene3D" id="1.25.40.10">
    <property type="entry name" value="Tetratricopeptide repeat domain"/>
    <property type="match status" value="2"/>
</dbReference>
<evidence type="ECO:0000313" key="7">
    <source>
        <dbReference type="Proteomes" id="UP000035213"/>
    </source>
</evidence>
<dbReference type="GO" id="GO:0000160">
    <property type="term" value="P:phosphorelay signal transduction system"/>
    <property type="evidence" value="ECO:0007669"/>
    <property type="project" value="UniProtKB-KW"/>
</dbReference>
<feature type="transmembrane region" description="Helical" evidence="4">
    <location>
        <begin position="306"/>
        <end position="327"/>
    </location>
</feature>
<evidence type="ECO:0000256" key="1">
    <source>
        <dbReference type="ARBA" id="ARBA00022679"/>
    </source>
</evidence>
<dbReference type="InterPro" id="IPR003594">
    <property type="entry name" value="HATPase_dom"/>
</dbReference>
<dbReference type="Proteomes" id="UP000035213">
    <property type="component" value="Chromosome"/>
</dbReference>
<name>A0A0G3MA70_CHRGL</name>
<dbReference type="STRING" id="1324352.OK18_07185"/>
<dbReference type="InterPro" id="IPR011990">
    <property type="entry name" value="TPR-like_helical_dom_sf"/>
</dbReference>
<gene>
    <name evidence="6" type="ORF">OK18_07185</name>
</gene>
<accession>A0A0G3MA70</accession>
<reference evidence="6 7" key="1">
    <citation type="submission" date="2014-11" db="EMBL/GenBank/DDBJ databases">
        <authorList>
            <person name="Park G.-S."/>
            <person name="Hong S.-J."/>
            <person name="Jung B.K."/>
            <person name="Khan A.R."/>
            <person name="Kwak Y."/>
            <person name="Shin J.-H."/>
        </authorList>
    </citation>
    <scope>NUCLEOTIDE SEQUENCE [LARGE SCALE GENOMIC DNA]</scope>
    <source>
        <strain evidence="6 7">DSM 27622</strain>
    </source>
</reference>
<dbReference type="KEGG" id="cgn:OK18_07185"/>
<proteinExistence type="predicted"/>
<dbReference type="PATRIC" id="fig|1324352.5.peg.1514"/>
<evidence type="ECO:0000313" key="6">
    <source>
        <dbReference type="EMBL" id="AKK74833.1"/>
    </source>
</evidence>
<dbReference type="EMBL" id="CP009928">
    <property type="protein sequence ID" value="AKK74833.1"/>
    <property type="molecule type" value="Genomic_DNA"/>
</dbReference>
<evidence type="ECO:0000256" key="2">
    <source>
        <dbReference type="ARBA" id="ARBA00022777"/>
    </source>
</evidence>
<feature type="domain" description="Histidine kinase/HSP90-like ATPase" evidence="5">
    <location>
        <begin position="442"/>
        <end position="529"/>
    </location>
</feature>
<dbReference type="AlphaFoldDB" id="A0A0G3MA70"/>
<evidence type="ECO:0000256" key="3">
    <source>
        <dbReference type="ARBA" id="ARBA00023012"/>
    </source>
</evidence>
<organism evidence="6 7">
    <name type="scientific">Chryseobacterium gallinarum</name>
    <dbReference type="NCBI Taxonomy" id="1324352"/>
    <lineage>
        <taxon>Bacteria</taxon>
        <taxon>Pseudomonadati</taxon>
        <taxon>Bacteroidota</taxon>
        <taxon>Flavobacteriia</taxon>
        <taxon>Flavobacteriales</taxon>
        <taxon>Weeksellaceae</taxon>
        <taxon>Chryseobacterium group</taxon>
        <taxon>Chryseobacterium</taxon>
    </lineage>
</organism>
<dbReference type="PANTHER" id="PTHR24421:SF60">
    <property type="entry name" value="SENSOR HISTIDINE KINASE COMP"/>
    <property type="match status" value="1"/>
</dbReference>
<keyword evidence="4" id="KW-1133">Transmembrane helix</keyword>
<sequence length="530" mass="61085">MFNSDYNKAYTFDSLSNGDSAYVYYGRALEIFKQNKDQFGQAKCLLGMAKILTSHGDYFKSQDFSLKAKTLFNTKDSAQFHHITDNFNNLGMVSNSLKHYSESRNYYNSALKFAGNSYNKIAIQVNIATSYKEEKNYIQAIKIYDSILPKAKQLHEMIYARILSNFSYIKWLSDKTYDPIPTQLQALTIQNEINDHMGKNASYSHLADYYENRDSEKALQYAEMMYNVAKEAKSTDDELEALHKITAFDSKNFQKNFDQYTSLRDSIQISRDIDNNKFATIVYGVEESKTENQKLKTQKAERENQLLWLSSLLGLLIATIIVIITLYKKRQTRLKQENELKINENKLRLSKKVHDVVANGIYQVMTKIENQDNFDKNKALDELEFVYEKSRDISYEQPDVKDIAAFDEKISNLIGSFKNDNVKTFLAGNGKNIWVGINDSKKDEVYQVIRELLVNMKKHSHASRVAFKFDKVNNIIQIQYTDNGIGIPGELSYKNGLRNTVSRIETINGEITFDNTTEKGLKIYISFPAS</sequence>
<dbReference type="Pfam" id="PF02518">
    <property type="entry name" value="HATPase_c"/>
    <property type="match status" value="1"/>
</dbReference>
<dbReference type="CDD" id="cd16917">
    <property type="entry name" value="HATPase_UhpB-NarQ-NarX-like"/>
    <property type="match status" value="1"/>
</dbReference>
<dbReference type="SUPFAM" id="SSF55874">
    <property type="entry name" value="ATPase domain of HSP90 chaperone/DNA topoisomerase II/histidine kinase"/>
    <property type="match status" value="1"/>
</dbReference>
<dbReference type="InterPro" id="IPR036890">
    <property type="entry name" value="HATPase_C_sf"/>
</dbReference>
<keyword evidence="4" id="KW-0812">Transmembrane</keyword>
<keyword evidence="3" id="KW-0902">Two-component regulatory system</keyword>
<dbReference type="InterPro" id="IPR019734">
    <property type="entry name" value="TPR_rpt"/>
</dbReference>
<dbReference type="SMART" id="SM00028">
    <property type="entry name" value="TPR"/>
    <property type="match status" value="3"/>
</dbReference>
<protein>
    <recommendedName>
        <fullName evidence="5">Histidine kinase/HSP90-like ATPase domain-containing protein</fullName>
    </recommendedName>
</protein>
<dbReference type="InterPro" id="IPR050482">
    <property type="entry name" value="Sensor_HK_TwoCompSys"/>
</dbReference>
<evidence type="ECO:0000259" key="5">
    <source>
        <dbReference type="Pfam" id="PF02518"/>
    </source>
</evidence>
<dbReference type="SUPFAM" id="SSF48452">
    <property type="entry name" value="TPR-like"/>
    <property type="match status" value="1"/>
</dbReference>